<comment type="similarity">
    <text evidence="1 2">Belongs to the OprB family.</text>
</comment>
<dbReference type="InterPro" id="IPR038673">
    <property type="entry name" value="OprB_sf"/>
</dbReference>
<evidence type="ECO:0000256" key="1">
    <source>
        <dbReference type="ARBA" id="ARBA00008769"/>
    </source>
</evidence>
<dbReference type="PANTHER" id="PTHR43308:SF1">
    <property type="entry name" value="OUTER MEMBRANE PROTEIN ALPHA"/>
    <property type="match status" value="1"/>
</dbReference>
<sequence length="551" mass="59426">MRNFTKHILLLTLSILIAPFAGINLLAAQTNISTSDRAIASELNSTEETKVQSLAENSLAQVTSVSQLSDVQPTDWAFQALQSLVERYGVIAGYPDGTFRGNRAMTRYEFAAGLNAALDRINELIATGSADTVNKDDLATIQRLQQEFAPELATLRGRVDTLEATTAELEANQFSTTTKLEGEVIFALISLIEGDNAAGEPVDTNPTASYRVRLNLQTSFTGEDQLTTRLQMGNVVPLGGTNSGETLTNEGRIEFDGDTGGDAQLGLLRYRFPVGDRTNIYLAAAGNGFVDLDASYQLTPFLDGNAVSLFGLRNPIYNYSAGTGIGIRHFFNDQIELNLGYLVPTNNASNPFPQNGLFDGTYAGLAQIIFNLSDNSRFGLSYINSYSPTGGDDPDVEPNTELTPFGTSTGSNLSNSSFGRPVSVNAYGFSGTFRLSPGLAISGWVGHANHRYIGRGDGSMWTWAASLNFPDLGKEGSVGGIIVGMEPRLTELDSNLGSPDRDTSLHLEAFYKYALTDNIQVTPAIIWLTAPDHNADNDDIIIGAIRTVFRF</sequence>
<gene>
    <name evidence="4" type="ORF">QH73_0007380</name>
</gene>
<name>A0A9X5E3D8_9CYAN</name>
<dbReference type="InterPro" id="IPR047684">
    <property type="entry name" value="Por_som-like"/>
</dbReference>
<organism evidence="4 5">
    <name type="scientific">Scytonema millei VB511283</name>
    <dbReference type="NCBI Taxonomy" id="1245923"/>
    <lineage>
        <taxon>Bacteria</taxon>
        <taxon>Bacillati</taxon>
        <taxon>Cyanobacteriota</taxon>
        <taxon>Cyanophyceae</taxon>
        <taxon>Nostocales</taxon>
        <taxon>Scytonemataceae</taxon>
        <taxon>Scytonema</taxon>
    </lineage>
</organism>
<dbReference type="Pfam" id="PF04966">
    <property type="entry name" value="OprB"/>
    <property type="match status" value="1"/>
</dbReference>
<dbReference type="InterPro" id="IPR051465">
    <property type="entry name" value="Cell_Envelope_Struct_Comp"/>
</dbReference>
<dbReference type="GO" id="GO:0008643">
    <property type="term" value="P:carbohydrate transport"/>
    <property type="evidence" value="ECO:0007669"/>
    <property type="project" value="InterPro"/>
</dbReference>
<reference evidence="4 5" key="1">
    <citation type="journal article" date="2015" name="Genome Announc.">
        <title>Draft Genome Sequence of the Terrestrial Cyanobacterium Scytonema millei VB511283, Isolated from Eastern India.</title>
        <authorList>
            <person name="Sen D."/>
            <person name="Chandrababunaidu M.M."/>
            <person name="Singh D."/>
            <person name="Sanghi N."/>
            <person name="Ghorai A."/>
            <person name="Mishra G.P."/>
            <person name="Madduluri M."/>
            <person name="Adhikary S.P."/>
            <person name="Tripathy S."/>
        </authorList>
    </citation>
    <scope>NUCLEOTIDE SEQUENCE [LARGE SCALE GENOMIC DNA]</scope>
    <source>
        <strain evidence="4 5">VB511283</strain>
    </source>
</reference>
<dbReference type="InterPro" id="IPR001119">
    <property type="entry name" value="SLH_dom"/>
</dbReference>
<dbReference type="InterPro" id="IPR007049">
    <property type="entry name" value="Carb-sel_porin_OprB"/>
</dbReference>
<comment type="caution">
    <text evidence="4">The sequence shown here is derived from an EMBL/GenBank/DDBJ whole genome shotgun (WGS) entry which is preliminary data.</text>
</comment>
<dbReference type="PROSITE" id="PS51272">
    <property type="entry name" value="SLH"/>
    <property type="match status" value="1"/>
</dbReference>
<evidence type="ECO:0000313" key="5">
    <source>
        <dbReference type="Proteomes" id="UP000031532"/>
    </source>
</evidence>
<dbReference type="GO" id="GO:0015288">
    <property type="term" value="F:porin activity"/>
    <property type="evidence" value="ECO:0007669"/>
    <property type="project" value="InterPro"/>
</dbReference>
<dbReference type="AlphaFoldDB" id="A0A9X5E3D8"/>
<dbReference type="Pfam" id="PF00395">
    <property type="entry name" value="SLH"/>
    <property type="match status" value="1"/>
</dbReference>
<proteinExistence type="inferred from homology"/>
<dbReference type="PANTHER" id="PTHR43308">
    <property type="entry name" value="OUTER MEMBRANE PROTEIN ALPHA-RELATED"/>
    <property type="match status" value="1"/>
</dbReference>
<dbReference type="EMBL" id="JTJC03000001">
    <property type="protein sequence ID" value="NHC34481.1"/>
    <property type="molecule type" value="Genomic_DNA"/>
</dbReference>
<dbReference type="NCBIfam" id="NF033921">
    <property type="entry name" value="por_somb"/>
    <property type="match status" value="1"/>
</dbReference>
<dbReference type="Gene3D" id="2.40.160.180">
    <property type="entry name" value="Carbohydrate-selective porin OprB"/>
    <property type="match status" value="1"/>
</dbReference>
<dbReference type="GO" id="GO:0016020">
    <property type="term" value="C:membrane"/>
    <property type="evidence" value="ECO:0007669"/>
    <property type="project" value="InterPro"/>
</dbReference>
<evidence type="ECO:0000259" key="3">
    <source>
        <dbReference type="PROSITE" id="PS51272"/>
    </source>
</evidence>
<dbReference type="Proteomes" id="UP000031532">
    <property type="component" value="Unassembled WGS sequence"/>
</dbReference>
<evidence type="ECO:0000313" key="4">
    <source>
        <dbReference type="EMBL" id="NHC34481.1"/>
    </source>
</evidence>
<feature type="domain" description="SLH" evidence="3">
    <location>
        <begin position="64"/>
        <end position="128"/>
    </location>
</feature>
<accession>A0A9X5E3D8</accession>
<keyword evidence="5" id="KW-1185">Reference proteome</keyword>
<evidence type="ECO:0000256" key="2">
    <source>
        <dbReference type="RuleBase" id="RU363072"/>
    </source>
</evidence>
<protein>
    <submittedName>
        <fullName evidence="4">Iron uptake porin</fullName>
    </submittedName>
</protein>
<dbReference type="OrthoDB" id="474791at2"/>